<accession>A0A8S5SEN9</accession>
<reference evidence="1" key="1">
    <citation type="journal article" date="2021" name="Proc. Natl. Acad. Sci. U.S.A.">
        <title>A Catalog of Tens of Thousands of Viruses from Human Metagenomes Reveals Hidden Associations with Chronic Diseases.</title>
        <authorList>
            <person name="Tisza M.J."/>
            <person name="Buck C.B."/>
        </authorList>
    </citation>
    <scope>NUCLEOTIDE SEQUENCE</scope>
    <source>
        <strain evidence="1">Ct8mY9</strain>
    </source>
</reference>
<proteinExistence type="predicted"/>
<protein>
    <submittedName>
        <fullName evidence="1">Uncharacterized protein</fullName>
    </submittedName>
</protein>
<organism evidence="1">
    <name type="scientific">Myoviridae sp. ct8mY9</name>
    <dbReference type="NCBI Taxonomy" id="2827664"/>
    <lineage>
        <taxon>Viruses</taxon>
        <taxon>Duplodnaviria</taxon>
        <taxon>Heunggongvirae</taxon>
        <taxon>Uroviricota</taxon>
        <taxon>Caudoviricetes</taxon>
    </lineage>
</organism>
<sequence length="83" mass="9767">MQEKRSILNYENLPETITPYDYADWRGIGENKAREIFNRPDFPRIKGTGVKQLADKRAVLLYDLGLNEKDKQEILQEMARQII</sequence>
<name>A0A8S5SEN9_9CAUD</name>
<dbReference type="EMBL" id="BK032581">
    <property type="protein sequence ID" value="DAF49384.1"/>
    <property type="molecule type" value="Genomic_DNA"/>
</dbReference>
<evidence type="ECO:0000313" key="1">
    <source>
        <dbReference type="EMBL" id="DAF49384.1"/>
    </source>
</evidence>